<dbReference type="Proteomes" id="UP000595823">
    <property type="component" value="Chromosome"/>
</dbReference>
<protein>
    <submittedName>
        <fullName evidence="2">Uncharacterized protein</fullName>
    </submittedName>
</protein>
<evidence type="ECO:0000313" key="3">
    <source>
        <dbReference type="Proteomes" id="UP000595823"/>
    </source>
</evidence>
<organism evidence="2 3">
    <name type="scientific">Salicibibacter cibarius</name>
    <dbReference type="NCBI Taxonomy" id="2743000"/>
    <lineage>
        <taxon>Bacteria</taxon>
        <taxon>Bacillati</taxon>
        <taxon>Bacillota</taxon>
        <taxon>Bacilli</taxon>
        <taxon>Bacillales</taxon>
        <taxon>Bacillaceae</taxon>
        <taxon>Salicibibacter</taxon>
    </lineage>
</organism>
<accession>A0A7T6Z615</accession>
<feature type="compositionally biased region" description="Basic and acidic residues" evidence="1">
    <location>
        <begin position="1"/>
        <end position="29"/>
    </location>
</feature>
<keyword evidence="3" id="KW-1185">Reference proteome</keyword>
<proteinExistence type="predicted"/>
<name>A0A7T6Z615_9BACI</name>
<dbReference type="KEGG" id="scia:HUG15_18460"/>
<gene>
    <name evidence="2" type="ORF">HUG15_18460</name>
</gene>
<feature type="region of interest" description="Disordered" evidence="1">
    <location>
        <begin position="1"/>
        <end position="60"/>
    </location>
</feature>
<evidence type="ECO:0000256" key="1">
    <source>
        <dbReference type="SAM" id="MobiDB-lite"/>
    </source>
</evidence>
<dbReference type="EMBL" id="CP054705">
    <property type="protein sequence ID" value="QQK77367.1"/>
    <property type="molecule type" value="Genomic_DNA"/>
</dbReference>
<sequence>MSELWNPKERGVADLGRHERVMKPESAERRRFRSPCPSHGARKHRTSQDPVAITENYTDK</sequence>
<reference evidence="2 3" key="1">
    <citation type="submission" date="2020-06" db="EMBL/GenBank/DDBJ databases">
        <title>Genomic analysis of Salicibibacter sp. NKC5-3.</title>
        <authorList>
            <person name="Oh Y.J."/>
        </authorList>
    </citation>
    <scope>NUCLEOTIDE SEQUENCE [LARGE SCALE GENOMIC DNA]</scope>
    <source>
        <strain evidence="2 3">NKC5-3</strain>
    </source>
</reference>
<evidence type="ECO:0000313" key="2">
    <source>
        <dbReference type="EMBL" id="QQK77367.1"/>
    </source>
</evidence>
<dbReference type="AlphaFoldDB" id="A0A7T6Z615"/>